<protein>
    <submittedName>
        <fullName evidence="1">Uncharacterized protein</fullName>
    </submittedName>
</protein>
<keyword evidence="2" id="KW-1185">Reference proteome</keyword>
<comment type="caution">
    <text evidence="1">The sequence shown here is derived from an EMBL/GenBank/DDBJ whole genome shotgun (WGS) entry which is preliminary data.</text>
</comment>
<reference evidence="1" key="1">
    <citation type="submission" date="2022-11" db="EMBL/GenBank/DDBJ databases">
        <title>Genome Sequence of Boeremia exigua.</title>
        <authorList>
            <person name="Buettner E."/>
        </authorList>
    </citation>
    <scope>NUCLEOTIDE SEQUENCE</scope>
    <source>
        <strain evidence="1">CU02</strain>
    </source>
</reference>
<accession>A0ACC2IP57</accession>
<evidence type="ECO:0000313" key="2">
    <source>
        <dbReference type="Proteomes" id="UP001153331"/>
    </source>
</evidence>
<dbReference type="EMBL" id="JAPHNI010000077">
    <property type="protein sequence ID" value="KAJ8116844.1"/>
    <property type="molecule type" value="Genomic_DNA"/>
</dbReference>
<evidence type="ECO:0000313" key="1">
    <source>
        <dbReference type="EMBL" id="KAJ8116844.1"/>
    </source>
</evidence>
<dbReference type="Proteomes" id="UP001153331">
    <property type="component" value="Unassembled WGS sequence"/>
</dbReference>
<proteinExistence type="predicted"/>
<sequence>MHVLSLLCAVALPAIVSAFPNAPFVTEAQWIHDSTGENFTYVGVNWPGAGEVMIPEGLQYQSVASIASKIKSLNMNVVRLTFAIEMIDDIEDNGGDVTLQDAFKTALGNENGTIIYQQVIKNNPQFGPSTTRLQVYDNIAAELAKQQIYVHLDNHMSKGAWCCSLTDGNAWFGDTYFDVEKWKRGLRYMAEHVGNPPATSAQLANTDLQSKQWPNMVSIGLRNEFRQPAVAGNSLPYNWPTWYEQNVAAADIVNAANPDILIFFSGLNYDTTLQPIPGGDDLGNGQRFLLTDFTYADKMVLEMHNYQNSATNCGDIEGGLWNNGFRATSGNNVNTMPVLLTEFGFSQADNSYNSVYATCLRKLMPQWKSGWQVWALGGSYYIRSGIQDYEETWGLFNHDWTAWRNEAAITALKGMVDATLASVQ</sequence>
<organism evidence="1 2">
    <name type="scientific">Boeremia exigua</name>
    <dbReference type="NCBI Taxonomy" id="749465"/>
    <lineage>
        <taxon>Eukaryota</taxon>
        <taxon>Fungi</taxon>
        <taxon>Dikarya</taxon>
        <taxon>Ascomycota</taxon>
        <taxon>Pezizomycotina</taxon>
        <taxon>Dothideomycetes</taxon>
        <taxon>Pleosporomycetidae</taxon>
        <taxon>Pleosporales</taxon>
        <taxon>Pleosporineae</taxon>
        <taxon>Didymellaceae</taxon>
        <taxon>Boeremia</taxon>
    </lineage>
</organism>
<name>A0ACC2IP57_9PLEO</name>
<gene>
    <name evidence="1" type="ORF">OPT61_g1817</name>
</gene>